<dbReference type="OrthoDB" id="2656488at2"/>
<evidence type="ECO:0000313" key="2">
    <source>
        <dbReference type="EMBL" id="MRU17040.1"/>
    </source>
</evidence>
<name>A0A844D2M7_9RHOB</name>
<dbReference type="AlphaFoldDB" id="A0A844D2M7"/>
<evidence type="ECO:0000259" key="1">
    <source>
        <dbReference type="Pfam" id="PF14267"/>
    </source>
</evidence>
<protein>
    <submittedName>
        <fullName evidence="2">GIY-YIG nuclease family protein</fullName>
    </submittedName>
</protein>
<evidence type="ECO:0000313" key="3">
    <source>
        <dbReference type="Proteomes" id="UP000564704"/>
    </source>
</evidence>
<dbReference type="InterPro" id="IPR025579">
    <property type="entry name" value="DUF4357"/>
</dbReference>
<dbReference type="CDD" id="cd10447">
    <property type="entry name" value="GIY-YIG_unchar_2"/>
    <property type="match status" value="1"/>
</dbReference>
<gene>
    <name evidence="2" type="ORF">FDP25_16475</name>
</gene>
<reference evidence="2 3" key="1">
    <citation type="submission" date="2019-05" db="EMBL/GenBank/DDBJ databases">
        <title>Roseovarius bejariae sp. nov., a moderately halophylic bacterium isolated from a saline soil in Rambla Salada (Murcia).</title>
        <authorList>
            <person name="Castro D.J."/>
            <person name="Gomez-Altuve A."/>
            <person name="Reina J.C."/>
            <person name="Rodriguez M."/>
            <person name="Sampedro I."/>
            <person name="Llamas I."/>
            <person name="Martinez-Checa F."/>
        </authorList>
    </citation>
    <scope>NUCLEOTIDE SEQUENCE [LARGE SCALE GENOMIC DNA]</scope>
    <source>
        <strain evidence="2 3">A21</strain>
    </source>
</reference>
<dbReference type="EMBL" id="SZWE01000002">
    <property type="protein sequence ID" value="MRU17040.1"/>
    <property type="molecule type" value="Genomic_DNA"/>
</dbReference>
<comment type="caution">
    <text evidence="2">The sequence shown here is derived from an EMBL/GenBank/DDBJ whole genome shotgun (WGS) entry which is preliminary data.</text>
</comment>
<dbReference type="Proteomes" id="UP000564704">
    <property type="component" value="Unassembled WGS sequence"/>
</dbReference>
<sequence length="299" mass="33433">MSIKGRSLQLFFIDGRPDGMLTAEVFNWTGHVLRAPRTQLKDALTREQAAFTGVYVLLGERDGNALAYIGEAEDLGERMRDHAKKKDWWETAVLITSAANNLHKAHVKYLESRLVEIADGVKATALDNGNIPPRSSLSEADQANMESFLDTLRMVLPAIRVDIFMDKSRPTSEPAKANDASLLVFELSTPRIGIKATAVLKDGEWIVQAGSLARNEWVGDRAHKTNYHTLFDELCENGVLEVHGKHRLFTRDYAFSSPSAAGAVVNGRSRNGRTAWKLHNDRRTYAEWEEDQLAKVTEE</sequence>
<dbReference type="RefSeq" id="WP_154154929.1">
    <property type="nucleotide sequence ID" value="NZ_SZWE01000002.1"/>
</dbReference>
<accession>A0A844D2M7</accession>
<keyword evidence="3" id="KW-1185">Reference proteome</keyword>
<feature type="domain" description="DUF4357" evidence="1">
    <location>
        <begin position="233"/>
        <end position="281"/>
    </location>
</feature>
<proteinExistence type="predicted"/>
<dbReference type="Pfam" id="PF14267">
    <property type="entry name" value="DUF4357"/>
    <property type="match status" value="1"/>
</dbReference>
<organism evidence="2 3">
    <name type="scientific">Roseovarius bejariae</name>
    <dbReference type="NCBI Taxonomy" id="2576383"/>
    <lineage>
        <taxon>Bacteria</taxon>
        <taxon>Pseudomonadati</taxon>
        <taxon>Pseudomonadota</taxon>
        <taxon>Alphaproteobacteria</taxon>
        <taxon>Rhodobacterales</taxon>
        <taxon>Roseobacteraceae</taxon>
        <taxon>Roseovarius</taxon>
    </lineage>
</organism>